<proteinExistence type="predicted"/>
<organism evidence="1 2">
    <name type="scientific">Pantoea ananas</name>
    <name type="common">Erwinia uredovora</name>
    <dbReference type="NCBI Taxonomy" id="553"/>
    <lineage>
        <taxon>Bacteria</taxon>
        <taxon>Pseudomonadati</taxon>
        <taxon>Pseudomonadota</taxon>
        <taxon>Gammaproteobacteria</taxon>
        <taxon>Enterobacterales</taxon>
        <taxon>Erwiniaceae</taxon>
        <taxon>Pantoea</taxon>
    </lineage>
</organism>
<accession>A0AAJ1CXL2</accession>
<gene>
    <name evidence="1" type="ORF">NB703_001495</name>
</gene>
<dbReference type="RefSeq" id="WP_028722568.1">
    <property type="nucleotide sequence ID" value="NZ_JANFVX010000004.1"/>
</dbReference>
<reference evidence="1" key="1">
    <citation type="submission" date="2022-06" db="EMBL/GenBank/DDBJ databases">
        <title>Dynamics of rice microbiomes reveals core vertical transmitted seed endophytes.</title>
        <authorList>
            <person name="Liao K."/>
            <person name="Zhang X."/>
        </authorList>
    </citation>
    <scope>NUCLEOTIDE SEQUENCE</scope>
    <source>
        <strain evidence="1">JT1-17</strain>
    </source>
</reference>
<protein>
    <submittedName>
        <fullName evidence="1">Uncharacterized protein</fullName>
    </submittedName>
</protein>
<dbReference type="AlphaFoldDB" id="A0AAJ1CXL2"/>
<dbReference type="EMBL" id="JANFVX010000004">
    <property type="protein sequence ID" value="MCW0343402.1"/>
    <property type="molecule type" value="Genomic_DNA"/>
</dbReference>
<evidence type="ECO:0000313" key="2">
    <source>
        <dbReference type="Proteomes" id="UP001208888"/>
    </source>
</evidence>
<sequence length="101" mass="10837">MCLNFAVGIKPSCVFYSDEQRIDCISAAGEIIGYISINKIDDSATAFNSAGRISNEHCPTCALRTLFAWRTNLDVDAVQIASDENPAAVVMSAIISAAVRH</sequence>
<evidence type="ECO:0000313" key="1">
    <source>
        <dbReference type="EMBL" id="MCW0343402.1"/>
    </source>
</evidence>
<comment type="caution">
    <text evidence="1">The sequence shown here is derived from an EMBL/GenBank/DDBJ whole genome shotgun (WGS) entry which is preliminary data.</text>
</comment>
<name>A0AAJ1CXL2_PANAN</name>
<dbReference type="Proteomes" id="UP001208888">
    <property type="component" value="Unassembled WGS sequence"/>
</dbReference>